<dbReference type="Proteomes" id="UP001153709">
    <property type="component" value="Chromosome 8"/>
</dbReference>
<dbReference type="AlphaFoldDB" id="A0A9N9T5B0"/>
<protein>
    <submittedName>
        <fullName evidence="1">Uncharacterized protein</fullName>
    </submittedName>
</protein>
<name>A0A9N9T5B0_DIABA</name>
<reference evidence="1" key="1">
    <citation type="submission" date="2022-01" db="EMBL/GenBank/DDBJ databases">
        <authorList>
            <person name="King R."/>
        </authorList>
    </citation>
    <scope>NUCLEOTIDE SEQUENCE</scope>
</reference>
<accession>A0A9N9T5B0</accession>
<organism evidence="1 2">
    <name type="scientific">Diabrotica balteata</name>
    <name type="common">Banded cucumber beetle</name>
    <dbReference type="NCBI Taxonomy" id="107213"/>
    <lineage>
        <taxon>Eukaryota</taxon>
        <taxon>Metazoa</taxon>
        <taxon>Ecdysozoa</taxon>
        <taxon>Arthropoda</taxon>
        <taxon>Hexapoda</taxon>
        <taxon>Insecta</taxon>
        <taxon>Pterygota</taxon>
        <taxon>Neoptera</taxon>
        <taxon>Endopterygota</taxon>
        <taxon>Coleoptera</taxon>
        <taxon>Polyphaga</taxon>
        <taxon>Cucujiformia</taxon>
        <taxon>Chrysomeloidea</taxon>
        <taxon>Chrysomelidae</taxon>
        <taxon>Galerucinae</taxon>
        <taxon>Diabroticina</taxon>
        <taxon>Diabroticites</taxon>
        <taxon>Diabrotica</taxon>
    </lineage>
</organism>
<keyword evidence="2" id="KW-1185">Reference proteome</keyword>
<proteinExistence type="predicted"/>
<evidence type="ECO:0000313" key="2">
    <source>
        <dbReference type="Proteomes" id="UP001153709"/>
    </source>
</evidence>
<evidence type="ECO:0000313" key="1">
    <source>
        <dbReference type="EMBL" id="CAG9839060.1"/>
    </source>
</evidence>
<sequence>MLLNHAKQDYRALLIEALPVQKRRSRLKQNTSEDEAEDVSLSINILLSIKVLVNSMPCFVRKARKKSKKTARSSCERCRLRCFEKLCEEDQVEILCRVVNFSNKNEQYLFYQSLIEALPVQKRRSRLKQNTSEDEAEDVSLSINILLSIKVLVNSMPCFVRKARKKSKKSARSSCESCNKTANTTDHPAKHNKQIIKSTDTTCNHYSVQYNLCHKKMESRCKRILKLAMATEKSNIPVLMTSDTENSVKYPDYEDIEQKHRSRRNTSCSDEEDLSISVINQDNMLCKSVNLLPGENYKMIPNNLIPIQSEPPDI</sequence>
<dbReference type="EMBL" id="OU898283">
    <property type="protein sequence ID" value="CAG9839060.1"/>
    <property type="molecule type" value="Genomic_DNA"/>
</dbReference>
<gene>
    <name evidence="1" type="ORF">DIABBA_LOCUS11865</name>
</gene>